<reference evidence="1 3" key="1">
    <citation type="journal article" date="2019" name="Sci. Data">
        <title>Hybrid genome assembly and annotation of Danionella translucida.</title>
        <authorList>
            <person name="Kadobianskyi M."/>
            <person name="Schulze L."/>
            <person name="Schuelke M."/>
            <person name="Judkewitz B."/>
        </authorList>
    </citation>
    <scope>NUCLEOTIDE SEQUENCE [LARGE SCALE GENOMIC DNA]</scope>
    <source>
        <strain evidence="1 3">Bolton</strain>
    </source>
</reference>
<protein>
    <submittedName>
        <fullName evidence="1">Uncharacterized protein</fullName>
    </submittedName>
</protein>
<dbReference type="EMBL" id="SRMA01026187">
    <property type="protein sequence ID" value="TRY86734.1"/>
    <property type="molecule type" value="Genomic_DNA"/>
</dbReference>
<keyword evidence="3" id="KW-1185">Reference proteome</keyword>
<evidence type="ECO:0000313" key="2">
    <source>
        <dbReference type="EMBL" id="TRZ03899.1"/>
    </source>
</evidence>
<dbReference type="AlphaFoldDB" id="A0A553Q9X8"/>
<dbReference type="Proteomes" id="UP000316079">
    <property type="component" value="Unassembled WGS sequence"/>
</dbReference>
<gene>
    <name evidence="1" type="ORF">DNTS_029015</name>
    <name evidence="2" type="ORF">DNTS_030907</name>
</gene>
<reference evidence="1" key="2">
    <citation type="submission" date="2019-04" db="EMBL/GenBank/DDBJ databases">
        <authorList>
            <person name="Kadobianskyi M."/>
            <person name="Schulze L."/>
            <person name="Schuelke M."/>
            <person name="Judkewitz B."/>
        </authorList>
    </citation>
    <scope>NUCLEOTIDE SEQUENCE</scope>
    <source>
        <strain evidence="1">Bolton</strain>
        <tissue evidence="1">Whole-body</tissue>
    </source>
</reference>
<evidence type="ECO:0000313" key="1">
    <source>
        <dbReference type="EMBL" id="TRY86734.1"/>
    </source>
</evidence>
<accession>A0A553Q9X8</accession>
<name>A0A553Q9X8_9TELE</name>
<organism evidence="1 3">
    <name type="scientific">Danionella cerebrum</name>
    <dbReference type="NCBI Taxonomy" id="2873325"/>
    <lineage>
        <taxon>Eukaryota</taxon>
        <taxon>Metazoa</taxon>
        <taxon>Chordata</taxon>
        <taxon>Craniata</taxon>
        <taxon>Vertebrata</taxon>
        <taxon>Euteleostomi</taxon>
        <taxon>Actinopterygii</taxon>
        <taxon>Neopterygii</taxon>
        <taxon>Teleostei</taxon>
        <taxon>Ostariophysi</taxon>
        <taxon>Cypriniformes</taxon>
        <taxon>Danionidae</taxon>
        <taxon>Danioninae</taxon>
        <taxon>Danionella</taxon>
    </lineage>
</organism>
<evidence type="ECO:0000313" key="3">
    <source>
        <dbReference type="Proteomes" id="UP000316079"/>
    </source>
</evidence>
<dbReference type="EMBL" id="SRMA01003003">
    <property type="protein sequence ID" value="TRZ03899.1"/>
    <property type="molecule type" value="Genomic_DNA"/>
</dbReference>
<comment type="caution">
    <text evidence="1">The sequence shown here is derived from an EMBL/GenBank/DDBJ whole genome shotgun (WGS) entry which is preliminary data.</text>
</comment>
<proteinExistence type="predicted"/>
<sequence>MVARGDRPWTVCSDTT</sequence>